<dbReference type="InterPro" id="IPR038352">
    <property type="entry name" value="Imelysin_sf"/>
</dbReference>
<feature type="domain" description="Imelysin-like" evidence="4">
    <location>
        <begin position="79"/>
        <end position="439"/>
    </location>
</feature>
<evidence type="ECO:0000256" key="1">
    <source>
        <dbReference type="ARBA" id="ARBA00004196"/>
    </source>
</evidence>
<accession>A0ABQ1PSY5</accession>
<dbReference type="EMBL" id="BMFF01000004">
    <property type="protein sequence ID" value="GGD02717.1"/>
    <property type="molecule type" value="Genomic_DNA"/>
</dbReference>
<gene>
    <name evidence="5" type="ORF">GCM10007418_22410</name>
</gene>
<dbReference type="RefSeq" id="WP_150276947.1">
    <property type="nucleotide sequence ID" value="NZ_BMFF01000004.1"/>
</dbReference>
<organism evidence="5 6">
    <name type="scientific">Halopseudomonas salina</name>
    <dbReference type="NCBI Taxonomy" id="1323744"/>
    <lineage>
        <taxon>Bacteria</taxon>
        <taxon>Pseudomonadati</taxon>
        <taxon>Pseudomonadota</taxon>
        <taxon>Gammaproteobacteria</taxon>
        <taxon>Pseudomonadales</taxon>
        <taxon>Pseudomonadaceae</taxon>
        <taxon>Halopseudomonas</taxon>
    </lineage>
</organism>
<protein>
    <submittedName>
        <fullName evidence="5">Peptidase</fullName>
    </submittedName>
</protein>
<evidence type="ECO:0000256" key="3">
    <source>
        <dbReference type="SAM" id="SignalP"/>
    </source>
</evidence>
<comment type="subcellular location">
    <subcellularLocation>
        <location evidence="1">Cell envelope</location>
    </subcellularLocation>
</comment>
<dbReference type="Gene3D" id="1.20.1420.20">
    <property type="entry name" value="M75 peptidase, HXXE motif"/>
    <property type="match status" value="1"/>
</dbReference>
<keyword evidence="2 3" id="KW-0732">Signal</keyword>
<dbReference type="InterPro" id="IPR018976">
    <property type="entry name" value="Imelysin-like"/>
</dbReference>
<evidence type="ECO:0000259" key="4">
    <source>
        <dbReference type="Pfam" id="PF09375"/>
    </source>
</evidence>
<dbReference type="CDD" id="cd14657">
    <property type="entry name" value="Imelysin_IrpA-like"/>
    <property type="match status" value="1"/>
</dbReference>
<evidence type="ECO:0000313" key="5">
    <source>
        <dbReference type="EMBL" id="GGD02717.1"/>
    </source>
</evidence>
<evidence type="ECO:0000313" key="6">
    <source>
        <dbReference type="Proteomes" id="UP000638188"/>
    </source>
</evidence>
<keyword evidence="6" id="KW-1185">Reference proteome</keyword>
<name>A0ABQ1PSY5_9GAMM</name>
<evidence type="ECO:0000256" key="2">
    <source>
        <dbReference type="ARBA" id="ARBA00022729"/>
    </source>
</evidence>
<proteinExistence type="predicted"/>
<feature type="chain" id="PRO_5045472495" evidence="3">
    <location>
        <begin position="23"/>
        <end position="462"/>
    </location>
</feature>
<reference evidence="6" key="1">
    <citation type="journal article" date="2019" name="Int. J. Syst. Evol. Microbiol.">
        <title>The Global Catalogue of Microorganisms (GCM) 10K type strain sequencing project: providing services to taxonomists for standard genome sequencing and annotation.</title>
        <authorList>
            <consortium name="The Broad Institute Genomics Platform"/>
            <consortium name="The Broad Institute Genome Sequencing Center for Infectious Disease"/>
            <person name="Wu L."/>
            <person name="Ma J."/>
        </authorList>
    </citation>
    <scope>NUCLEOTIDE SEQUENCE [LARGE SCALE GENOMIC DNA]</scope>
    <source>
        <strain evidence="6">CGMCC 1.12482</strain>
    </source>
</reference>
<dbReference type="Proteomes" id="UP000638188">
    <property type="component" value="Unassembled WGS sequence"/>
</dbReference>
<comment type="caution">
    <text evidence="5">The sequence shown here is derived from an EMBL/GenBank/DDBJ whole genome shotgun (WGS) entry which is preliminary data.</text>
</comment>
<feature type="signal peptide" evidence="3">
    <location>
        <begin position="1"/>
        <end position="22"/>
    </location>
</feature>
<dbReference type="Pfam" id="PF09375">
    <property type="entry name" value="Peptidase_M75"/>
    <property type="match status" value="1"/>
</dbReference>
<sequence length="462" mass="49851">MAVHFPLKALALAVSATFILTACNNDDDYAPAAQASDSPAVETMADAEPGAEVFPSDENETASASVDHQAVAAHYADMAHANYQDALKTARTLNEATDALIAEPTEENLAAAKQAWLQARVAYQQSEVFRFGNAVVDDWEGQMNAWPLDEGMIDYVAADDYQYEMGNEGATANIIANQEINVGGETVDVSTLTPEILANLNEAGGSEANVATGYHAVEFLLWGQDLNGFEHGAGSRPVTDYAKGEECTNGNCDRRGEYLDAVTDLLVNDLEWMVGQWAPGEGGNYRQELLALQPQEVFQKMLFGMGSLSLGELAGERMKVALEANSYEDEHDCFSDNTHNSHFYNAKGVQNVYLGTYTTTDGEEMSGPALSDLMADRNPELDQKLRGDLEQTMAALQQMKDAAEASDEPMSFDMMIAPGNEQGAKIVNKAIAALVEQTGTIEQIANELGLDSLEPDDAGHSF</sequence>